<comment type="caution">
    <text evidence="2">The sequence shown here is derived from an EMBL/GenBank/DDBJ whole genome shotgun (WGS) entry which is preliminary data.</text>
</comment>
<evidence type="ECO:0000313" key="2">
    <source>
        <dbReference type="EMBL" id="NOJ73391.1"/>
    </source>
</evidence>
<dbReference type="EMBL" id="JABFOR010000043">
    <property type="protein sequence ID" value="NOJ73391.1"/>
    <property type="molecule type" value="Genomic_DNA"/>
</dbReference>
<evidence type="ECO:0000313" key="3">
    <source>
        <dbReference type="Proteomes" id="UP000552038"/>
    </source>
</evidence>
<keyword evidence="1" id="KW-1133">Transmembrane helix</keyword>
<keyword evidence="1" id="KW-0812">Transmembrane</keyword>
<sequence length="209" mass="23924">MRIALKIFLVLVSIGLGLISCALVINILISFGKRPFVVYNPGPRGVQCLLLLLIIIAYSVLLFLLYRNKKNSKLVKTALSSFLISFIVTPFIITYSGDIHDFFVTPTHRTQMSIQKEIQKIIQENDLPYTLDSKESEKRTKYAVIHTVILLIKNNNSKILQKEVEIIIKNSPNTNLSFVFKDQNQKEFVTVFLNKDKSNVRCNPIEFCK</sequence>
<organism evidence="2 3">
    <name type="scientific">Paenibacillus alvei</name>
    <name type="common">Bacillus alvei</name>
    <dbReference type="NCBI Taxonomy" id="44250"/>
    <lineage>
        <taxon>Bacteria</taxon>
        <taxon>Bacillati</taxon>
        <taxon>Bacillota</taxon>
        <taxon>Bacilli</taxon>
        <taxon>Bacillales</taxon>
        <taxon>Paenibacillaceae</taxon>
        <taxon>Paenibacillus</taxon>
    </lineage>
</organism>
<dbReference type="RefSeq" id="WP_171419064.1">
    <property type="nucleotide sequence ID" value="NZ_JABFOR010000043.1"/>
</dbReference>
<feature type="transmembrane region" description="Helical" evidence="1">
    <location>
        <begin position="78"/>
        <end position="97"/>
    </location>
</feature>
<gene>
    <name evidence="2" type="ORF">HMI46_22970</name>
</gene>
<accession>A0AAP7A0Z7</accession>
<feature type="transmembrane region" description="Helical" evidence="1">
    <location>
        <begin position="49"/>
        <end position="66"/>
    </location>
</feature>
<dbReference type="PROSITE" id="PS51257">
    <property type="entry name" value="PROKAR_LIPOPROTEIN"/>
    <property type="match status" value="1"/>
</dbReference>
<reference evidence="2 3" key="1">
    <citation type="submission" date="2020-05" db="EMBL/GenBank/DDBJ databases">
        <title>Whole genome sequencing and identification of novel metabolites from Paenibacillus alvei strain JR949.</title>
        <authorList>
            <person name="Rajendhran J."/>
            <person name="Sree Pranav P."/>
            <person name="Mahalakshmi B."/>
            <person name="Karthikeyan R."/>
        </authorList>
    </citation>
    <scope>NUCLEOTIDE SEQUENCE [LARGE SCALE GENOMIC DNA]</scope>
    <source>
        <strain evidence="2 3">JR949</strain>
    </source>
</reference>
<protein>
    <submittedName>
        <fullName evidence="2">Uncharacterized protein</fullName>
    </submittedName>
</protein>
<name>A0AAP7A0Z7_PAEAL</name>
<proteinExistence type="predicted"/>
<keyword evidence="1" id="KW-0472">Membrane</keyword>
<evidence type="ECO:0000256" key="1">
    <source>
        <dbReference type="SAM" id="Phobius"/>
    </source>
</evidence>
<feature type="transmembrane region" description="Helical" evidence="1">
    <location>
        <begin position="7"/>
        <end position="29"/>
    </location>
</feature>
<dbReference type="Proteomes" id="UP000552038">
    <property type="component" value="Unassembled WGS sequence"/>
</dbReference>
<dbReference type="AlphaFoldDB" id="A0AAP7A0Z7"/>